<protein>
    <submittedName>
        <fullName evidence="2">Uncharacterized protein</fullName>
    </submittedName>
</protein>
<feature type="region of interest" description="Disordered" evidence="1">
    <location>
        <begin position="1"/>
        <end position="54"/>
    </location>
</feature>
<evidence type="ECO:0000313" key="3">
    <source>
        <dbReference type="Proteomes" id="UP001529510"/>
    </source>
</evidence>
<evidence type="ECO:0000256" key="1">
    <source>
        <dbReference type="SAM" id="MobiDB-lite"/>
    </source>
</evidence>
<comment type="caution">
    <text evidence="2">The sequence shown here is derived from an EMBL/GenBank/DDBJ whole genome shotgun (WGS) entry which is preliminary data.</text>
</comment>
<accession>A0ABD0RN19</accession>
<organism evidence="2 3">
    <name type="scientific">Cirrhinus mrigala</name>
    <name type="common">Mrigala</name>
    <dbReference type="NCBI Taxonomy" id="683832"/>
    <lineage>
        <taxon>Eukaryota</taxon>
        <taxon>Metazoa</taxon>
        <taxon>Chordata</taxon>
        <taxon>Craniata</taxon>
        <taxon>Vertebrata</taxon>
        <taxon>Euteleostomi</taxon>
        <taxon>Actinopterygii</taxon>
        <taxon>Neopterygii</taxon>
        <taxon>Teleostei</taxon>
        <taxon>Ostariophysi</taxon>
        <taxon>Cypriniformes</taxon>
        <taxon>Cyprinidae</taxon>
        <taxon>Labeoninae</taxon>
        <taxon>Labeonini</taxon>
        <taxon>Cirrhinus</taxon>
    </lineage>
</organism>
<feature type="compositionally biased region" description="Low complexity" evidence="1">
    <location>
        <begin position="1"/>
        <end position="18"/>
    </location>
</feature>
<feature type="non-terminal residue" evidence="2">
    <location>
        <position position="65"/>
    </location>
</feature>
<evidence type="ECO:0000313" key="2">
    <source>
        <dbReference type="EMBL" id="KAL0199798.1"/>
    </source>
</evidence>
<keyword evidence="3" id="KW-1185">Reference proteome</keyword>
<feature type="compositionally biased region" description="Basic residues" evidence="1">
    <location>
        <begin position="26"/>
        <end position="41"/>
    </location>
</feature>
<dbReference type="EMBL" id="JAMKFB020000002">
    <property type="protein sequence ID" value="KAL0199798.1"/>
    <property type="molecule type" value="Genomic_DNA"/>
</dbReference>
<dbReference type="Proteomes" id="UP001529510">
    <property type="component" value="Unassembled WGS sequence"/>
</dbReference>
<reference evidence="2 3" key="1">
    <citation type="submission" date="2024-05" db="EMBL/GenBank/DDBJ databases">
        <title>Genome sequencing and assembly of Indian major carp, Cirrhinus mrigala (Hamilton, 1822).</title>
        <authorList>
            <person name="Mohindra V."/>
            <person name="Chowdhury L.M."/>
            <person name="Lal K."/>
            <person name="Jena J.K."/>
        </authorList>
    </citation>
    <scope>NUCLEOTIDE SEQUENCE [LARGE SCALE GENOMIC DNA]</scope>
    <source>
        <strain evidence="2">CM1030</strain>
        <tissue evidence="2">Blood</tissue>
    </source>
</reference>
<sequence length="65" mass="7343">KNPQPTRLLTTATPPRLHLPTDPRKHDRQGRPHRPPQKSKPAHPNSKPNICDGGFNTLAILRQEL</sequence>
<dbReference type="AlphaFoldDB" id="A0ABD0RN19"/>
<feature type="non-terminal residue" evidence="2">
    <location>
        <position position="1"/>
    </location>
</feature>
<gene>
    <name evidence="2" type="ORF">M9458_002985</name>
</gene>
<proteinExistence type="predicted"/>
<name>A0ABD0RN19_CIRMR</name>